<name>A0A2H0UGZ3_9BACT</name>
<reference evidence="3" key="1">
    <citation type="submission" date="2017-09" db="EMBL/GenBank/DDBJ databases">
        <title>Depth-based differentiation of microbial function through sediment-hosted aquifers and enrichment of novel symbionts in the deep terrestrial subsurface.</title>
        <authorList>
            <person name="Probst A.J."/>
            <person name="Ladd B."/>
            <person name="Jarett J.K."/>
            <person name="Geller-Mcgrath D.E."/>
            <person name="Sieber C.M.K."/>
            <person name="Emerson J.B."/>
            <person name="Anantharaman K."/>
            <person name="Thomas B.C."/>
            <person name="Malmstrom R."/>
            <person name="Stieglmeier M."/>
            <person name="Klingl A."/>
            <person name="Woyke T."/>
            <person name="Ryan C.M."/>
            <person name="Banfield J.F."/>
        </authorList>
    </citation>
    <scope>NUCLEOTIDE SEQUENCE [LARGE SCALE GENOMIC DNA]</scope>
</reference>
<comment type="caution">
    <text evidence="2">The sequence shown here is derived from an EMBL/GenBank/DDBJ whole genome shotgun (WGS) entry which is preliminary data.</text>
</comment>
<keyword evidence="1" id="KW-0732">Signal</keyword>
<gene>
    <name evidence="2" type="ORF">COU14_03080</name>
</gene>
<organism evidence="2 3">
    <name type="scientific">Candidatus Kaiserbacteria bacterium CG10_big_fil_rev_8_21_14_0_10_44_10</name>
    <dbReference type="NCBI Taxonomy" id="1974606"/>
    <lineage>
        <taxon>Bacteria</taxon>
        <taxon>Candidatus Kaiseribacteriota</taxon>
    </lineage>
</organism>
<evidence type="ECO:0000313" key="3">
    <source>
        <dbReference type="Proteomes" id="UP000229612"/>
    </source>
</evidence>
<accession>A0A2H0UGZ3</accession>
<protein>
    <recommendedName>
        <fullName evidence="4">Ig-like domain-containing protein</fullName>
    </recommendedName>
</protein>
<feature type="chain" id="PRO_5013802898" description="Ig-like domain-containing protein" evidence="1">
    <location>
        <begin position="30"/>
        <end position="186"/>
    </location>
</feature>
<dbReference type="Proteomes" id="UP000229612">
    <property type="component" value="Unassembled WGS sequence"/>
</dbReference>
<dbReference type="EMBL" id="PFBG01000034">
    <property type="protein sequence ID" value="PIR85672.1"/>
    <property type="molecule type" value="Genomic_DNA"/>
</dbReference>
<sequence>MRNSIYSALLGFALVVVGYTSFSTTTAEARVVCNGNACTAAGRAANAPAVRGAKAPTTSKMACIRAVSYGPTEIVWVNGNERNYVNAPVITSQRRASGYTRTFELNGGWVVVESCVKASLLAGVKDLTICNGTKRGEGYHWSLTRGELSALKKGGHASSYVPLLKTKDIMSLSAQTVRASYRRHYR</sequence>
<evidence type="ECO:0000313" key="2">
    <source>
        <dbReference type="EMBL" id="PIR85672.1"/>
    </source>
</evidence>
<feature type="signal peptide" evidence="1">
    <location>
        <begin position="1"/>
        <end position="29"/>
    </location>
</feature>
<dbReference type="AlphaFoldDB" id="A0A2H0UGZ3"/>
<proteinExistence type="predicted"/>
<evidence type="ECO:0000256" key="1">
    <source>
        <dbReference type="SAM" id="SignalP"/>
    </source>
</evidence>
<evidence type="ECO:0008006" key="4">
    <source>
        <dbReference type="Google" id="ProtNLM"/>
    </source>
</evidence>